<dbReference type="InterPro" id="IPR025535">
    <property type="entry name" value="DUF4421"/>
</dbReference>
<dbReference type="STRING" id="156994.SAMN04488028_11135"/>
<gene>
    <name evidence="1" type="ORF">SAMN04488028_11135</name>
</gene>
<reference evidence="2" key="1">
    <citation type="submission" date="2016-11" db="EMBL/GenBank/DDBJ databases">
        <authorList>
            <person name="Varghese N."/>
            <person name="Submissions S."/>
        </authorList>
    </citation>
    <scope>NUCLEOTIDE SEQUENCE [LARGE SCALE GENOMIC DNA]</scope>
    <source>
        <strain evidence="2">DSM 26134</strain>
    </source>
</reference>
<accession>A0A1M6WBS5</accession>
<dbReference type="Pfam" id="PF14391">
    <property type="entry name" value="DUF4421"/>
    <property type="match status" value="1"/>
</dbReference>
<protein>
    <recommendedName>
        <fullName evidence="3">DUF4421 domain-containing protein</fullName>
    </recommendedName>
</protein>
<proteinExistence type="predicted"/>
<organism evidence="1 2">
    <name type="scientific">Reichenbachiella agariperforans</name>
    <dbReference type="NCBI Taxonomy" id="156994"/>
    <lineage>
        <taxon>Bacteria</taxon>
        <taxon>Pseudomonadati</taxon>
        <taxon>Bacteroidota</taxon>
        <taxon>Cytophagia</taxon>
        <taxon>Cytophagales</taxon>
        <taxon>Reichenbachiellaceae</taxon>
        <taxon>Reichenbachiella</taxon>
    </lineage>
</organism>
<name>A0A1M6WBS5_REIAG</name>
<dbReference type="AlphaFoldDB" id="A0A1M6WBS5"/>
<keyword evidence="2" id="KW-1185">Reference proteome</keyword>
<dbReference type="Proteomes" id="UP000184474">
    <property type="component" value="Unassembled WGS sequence"/>
</dbReference>
<evidence type="ECO:0000313" key="2">
    <source>
        <dbReference type="Proteomes" id="UP000184474"/>
    </source>
</evidence>
<sequence>MPTLIQLINIHDMRRLIAWLPLLLVPCIGWGQSTAEDSSTTALNYNPDYITDHFDQVSLRWVTTLQPAYMLLHDDSTGASIKYKPNQSIKMGFAFSIDRVLFNFAFNLPFLSKDEERYGKTSGIGIQSNLFLRKYVFDLVYQNYKGFYISNPQTYIPGYSARNYPQRPDINSVNVGGAVIYIFNNQKFSYKAAFTQTERQIKNAGSWVTGGYFNYFSLSADSTVVPSRLVGQDYSHDLRHSDFYTMGISGGYGYSLVFLKHMFLTSTLTLGLGAEVEKAHATDLRKGYNKTTLDDFLALKVALGYNGKKYIAGISAFTTYTGILKEEDSYVQRNINNFKIYIGMRFAEPKFLTKPVNKIDDLFR</sequence>
<dbReference type="EMBL" id="FRAA01000011">
    <property type="protein sequence ID" value="SHK91141.1"/>
    <property type="molecule type" value="Genomic_DNA"/>
</dbReference>
<evidence type="ECO:0008006" key="3">
    <source>
        <dbReference type="Google" id="ProtNLM"/>
    </source>
</evidence>
<evidence type="ECO:0000313" key="1">
    <source>
        <dbReference type="EMBL" id="SHK91141.1"/>
    </source>
</evidence>